<protein>
    <submittedName>
        <fullName evidence="1">Uncharacterized protein</fullName>
    </submittedName>
</protein>
<dbReference type="EMBL" id="ON529851">
    <property type="protein sequence ID" value="UTC28752.1"/>
    <property type="molecule type" value="Genomic_DNA"/>
</dbReference>
<dbReference type="Proteomes" id="UP001056634">
    <property type="component" value="Segment"/>
</dbReference>
<evidence type="ECO:0000313" key="1">
    <source>
        <dbReference type="EMBL" id="UTC28752.1"/>
    </source>
</evidence>
<evidence type="ECO:0000313" key="2">
    <source>
        <dbReference type="Proteomes" id="UP001056634"/>
    </source>
</evidence>
<accession>A0A9E7N5E1</accession>
<reference evidence="1" key="1">
    <citation type="submission" date="2022-04" db="EMBL/GenBank/DDBJ databases">
        <authorList>
            <person name="Friedrich I."/>
            <person name="Schneider D."/>
            <person name="Poehlein A."/>
            <person name="Hertel R."/>
            <person name="Daniel R."/>
        </authorList>
    </citation>
    <scope>NUCLEOTIDE SEQUENCE</scope>
</reference>
<sequence>MTLLYVTPQRCGDIAEVFIFKALQMDVRYRATNVYRRALQLLANDHDAPEERHAVAAILDHIADTIDRTAREGAPHDTIYRRAAALIREVIP</sequence>
<name>A0A9E7N5E1_9CAUD</name>
<keyword evidence="2" id="KW-1185">Reference proteome</keyword>
<organism evidence="1 2">
    <name type="scientific">Brevundimonas phage vB_BpoS-Marchewka</name>
    <dbReference type="NCBI Taxonomy" id="2948604"/>
    <lineage>
        <taxon>Viruses</taxon>
        <taxon>Duplodnaviria</taxon>
        <taxon>Heunggongvirae</taxon>
        <taxon>Uroviricota</taxon>
        <taxon>Caudoviricetes</taxon>
        <taxon>Jeanschmidtviridae</taxon>
        <taxon>Marchewkavirus</taxon>
        <taxon>Marchewkavirus marchewka</taxon>
    </lineage>
</organism>
<proteinExistence type="predicted"/>
<gene>
    <name evidence="1" type="ORF">MARCHEWKA_02400</name>
</gene>